<feature type="region of interest" description="Disordered" evidence="1">
    <location>
        <begin position="11"/>
        <end position="69"/>
    </location>
</feature>
<feature type="non-terminal residue" evidence="2">
    <location>
        <position position="1"/>
    </location>
</feature>
<accession>A0ABD2U6M7</accession>
<reference evidence="2 3" key="1">
    <citation type="submission" date="2024-05" db="EMBL/GenBank/DDBJ databases">
        <title>De novo assembly of an allotetraploid wild potato.</title>
        <authorList>
            <person name="Hosaka A.J."/>
        </authorList>
    </citation>
    <scope>NUCLEOTIDE SEQUENCE [LARGE SCALE GENOMIC DNA]</scope>
    <source>
        <tissue evidence="2">Young leaves</tissue>
    </source>
</reference>
<evidence type="ECO:0000313" key="3">
    <source>
        <dbReference type="Proteomes" id="UP001627284"/>
    </source>
</evidence>
<dbReference type="AlphaFoldDB" id="A0ABD2U6M7"/>
<dbReference type="Proteomes" id="UP001627284">
    <property type="component" value="Unassembled WGS sequence"/>
</dbReference>
<protein>
    <submittedName>
        <fullName evidence="2">Uncharacterized protein</fullName>
    </submittedName>
</protein>
<name>A0ABD2U6M7_9SOLN</name>
<feature type="compositionally biased region" description="Polar residues" evidence="1">
    <location>
        <begin position="30"/>
        <end position="44"/>
    </location>
</feature>
<proteinExistence type="predicted"/>
<organism evidence="2 3">
    <name type="scientific">Solanum stoloniferum</name>
    <dbReference type="NCBI Taxonomy" id="62892"/>
    <lineage>
        <taxon>Eukaryota</taxon>
        <taxon>Viridiplantae</taxon>
        <taxon>Streptophyta</taxon>
        <taxon>Embryophyta</taxon>
        <taxon>Tracheophyta</taxon>
        <taxon>Spermatophyta</taxon>
        <taxon>Magnoliopsida</taxon>
        <taxon>eudicotyledons</taxon>
        <taxon>Gunneridae</taxon>
        <taxon>Pentapetalae</taxon>
        <taxon>asterids</taxon>
        <taxon>lamiids</taxon>
        <taxon>Solanales</taxon>
        <taxon>Solanaceae</taxon>
        <taxon>Solanoideae</taxon>
        <taxon>Solaneae</taxon>
        <taxon>Solanum</taxon>
    </lineage>
</organism>
<evidence type="ECO:0000256" key="1">
    <source>
        <dbReference type="SAM" id="MobiDB-lite"/>
    </source>
</evidence>
<sequence length="118" mass="13286">FPRILIFPRRSPPPMPLSTSPIKVVHEPPENNNIRRSPTPSTPHRLTISPPSPGAALPHSPSLLRPVKFGHEPPENNNIRRFLALCLLHHPFLMKRDTLCHLCLIPTAPNILKKLMSI</sequence>
<gene>
    <name evidence="2" type="ORF">AABB24_012496</name>
</gene>
<keyword evidence="3" id="KW-1185">Reference proteome</keyword>
<dbReference type="EMBL" id="JBJKTR010000007">
    <property type="protein sequence ID" value="KAL3363227.1"/>
    <property type="molecule type" value="Genomic_DNA"/>
</dbReference>
<comment type="caution">
    <text evidence="2">The sequence shown here is derived from an EMBL/GenBank/DDBJ whole genome shotgun (WGS) entry which is preliminary data.</text>
</comment>
<evidence type="ECO:0000313" key="2">
    <source>
        <dbReference type="EMBL" id="KAL3363227.1"/>
    </source>
</evidence>